<dbReference type="PANTHER" id="PTHR13789">
    <property type="entry name" value="MONOOXYGENASE"/>
    <property type="match status" value="1"/>
</dbReference>
<evidence type="ECO:0000256" key="4">
    <source>
        <dbReference type="ARBA" id="ARBA00023002"/>
    </source>
</evidence>
<keyword evidence="4" id="KW-0560">Oxidoreductase</keyword>
<gene>
    <name evidence="7" type="ORF">FB45DRAFT_758996</name>
</gene>
<name>A0AAD7B8U6_9AGAR</name>
<dbReference type="InterPro" id="IPR050493">
    <property type="entry name" value="FAD-dep_Monooxygenase_BioMet"/>
</dbReference>
<keyword evidence="8" id="KW-1185">Reference proteome</keyword>
<accession>A0AAD7B8U6</accession>
<evidence type="ECO:0000313" key="8">
    <source>
        <dbReference type="Proteomes" id="UP001221142"/>
    </source>
</evidence>
<keyword evidence="3" id="KW-0274">FAD</keyword>
<evidence type="ECO:0000256" key="5">
    <source>
        <dbReference type="ARBA" id="ARBA00023033"/>
    </source>
</evidence>
<dbReference type="AlphaFoldDB" id="A0AAD7B8U6"/>
<comment type="caution">
    <text evidence="7">The sequence shown here is derived from an EMBL/GenBank/DDBJ whole genome shotgun (WGS) entry which is preliminary data.</text>
</comment>
<keyword evidence="2" id="KW-0285">Flavoprotein</keyword>
<protein>
    <submittedName>
        <fullName evidence="7">FAD/NAD(P)-binding domain-containing protein</fullName>
    </submittedName>
</protein>
<proteinExistence type="inferred from homology"/>
<evidence type="ECO:0000256" key="2">
    <source>
        <dbReference type="ARBA" id="ARBA00022630"/>
    </source>
</evidence>
<evidence type="ECO:0000256" key="3">
    <source>
        <dbReference type="ARBA" id="ARBA00022827"/>
    </source>
</evidence>
<feature type="domain" description="FAD-binding" evidence="6">
    <location>
        <begin position="11"/>
        <end position="184"/>
    </location>
</feature>
<dbReference type="Pfam" id="PF01494">
    <property type="entry name" value="FAD_binding_3"/>
    <property type="match status" value="2"/>
</dbReference>
<evidence type="ECO:0000256" key="1">
    <source>
        <dbReference type="ARBA" id="ARBA00007992"/>
    </source>
</evidence>
<feature type="domain" description="FAD-binding" evidence="6">
    <location>
        <begin position="304"/>
        <end position="381"/>
    </location>
</feature>
<evidence type="ECO:0000259" key="6">
    <source>
        <dbReference type="Pfam" id="PF01494"/>
    </source>
</evidence>
<dbReference type="Proteomes" id="UP001221142">
    <property type="component" value="Unassembled WGS sequence"/>
</dbReference>
<dbReference type="SUPFAM" id="SSF51905">
    <property type="entry name" value="FAD/NAD(P)-binding domain"/>
    <property type="match status" value="1"/>
</dbReference>
<comment type="similarity">
    <text evidence="1">Belongs to the paxM FAD-dependent monooxygenase family.</text>
</comment>
<keyword evidence="5" id="KW-0503">Monooxygenase</keyword>
<dbReference type="GO" id="GO:0004497">
    <property type="term" value="F:monooxygenase activity"/>
    <property type="evidence" value="ECO:0007669"/>
    <property type="project" value="UniProtKB-KW"/>
</dbReference>
<reference evidence="7" key="1">
    <citation type="submission" date="2023-03" db="EMBL/GenBank/DDBJ databases">
        <title>Massive genome expansion in bonnet fungi (Mycena s.s.) driven by repeated elements and novel gene families across ecological guilds.</title>
        <authorList>
            <consortium name="Lawrence Berkeley National Laboratory"/>
            <person name="Harder C.B."/>
            <person name="Miyauchi S."/>
            <person name="Viragh M."/>
            <person name="Kuo A."/>
            <person name="Thoen E."/>
            <person name="Andreopoulos B."/>
            <person name="Lu D."/>
            <person name="Skrede I."/>
            <person name="Drula E."/>
            <person name="Henrissat B."/>
            <person name="Morin E."/>
            <person name="Kohler A."/>
            <person name="Barry K."/>
            <person name="LaButti K."/>
            <person name="Morin E."/>
            <person name="Salamov A."/>
            <person name="Lipzen A."/>
            <person name="Mereny Z."/>
            <person name="Hegedus B."/>
            <person name="Baldrian P."/>
            <person name="Stursova M."/>
            <person name="Weitz H."/>
            <person name="Taylor A."/>
            <person name="Grigoriev I.V."/>
            <person name="Nagy L.G."/>
            <person name="Martin F."/>
            <person name="Kauserud H."/>
        </authorList>
    </citation>
    <scope>NUCLEOTIDE SEQUENCE</scope>
    <source>
        <strain evidence="7">9284</strain>
    </source>
</reference>
<dbReference type="GO" id="GO:0071949">
    <property type="term" value="F:FAD binding"/>
    <property type="evidence" value="ECO:0007669"/>
    <property type="project" value="InterPro"/>
</dbReference>
<dbReference type="Gene3D" id="3.50.50.60">
    <property type="entry name" value="FAD/NAD(P)-binding domain"/>
    <property type="match status" value="1"/>
</dbReference>
<dbReference type="EMBL" id="JARKIF010000027">
    <property type="protein sequence ID" value="KAJ7614194.1"/>
    <property type="molecule type" value="Genomic_DNA"/>
</dbReference>
<dbReference type="Gene3D" id="3.30.70.2450">
    <property type="match status" value="1"/>
</dbReference>
<dbReference type="InterPro" id="IPR002938">
    <property type="entry name" value="FAD-bd"/>
</dbReference>
<dbReference type="PANTHER" id="PTHR13789:SF309">
    <property type="entry name" value="PUTATIVE (AFU_ORTHOLOGUE AFUA_6G14510)-RELATED"/>
    <property type="match status" value="1"/>
</dbReference>
<dbReference type="PRINTS" id="PR00420">
    <property type="entry name" value="RNGMNOXGNASE"/>
</dbReference>
<organism evidence="7 8">
    <name type="scientific">Roridomyces roridus</name>
    <dbReference type="NCBI Taxonomy" id="1738132"/>
    <lineage>
        <taxon>Eukaryota</taxon>
        <taxon>Fungi</taxon>
        <taxon>Dikarya</taxon>
        <taxon>Basidiomycota</taxon>
        <taxon>Agaricomycotina</taxon>
        <taxon>Agaricomycetes</taxon>
        <taxon>Agaricomycetidae</taxon>
        <taxon>Agaricales</taxon>
        <taxon>Marasmiineae</taxon>
        <taxon>Mycenaceae</taxon>
        <taxon>Roridomyces</taxon>
    </lineage>
</organism>
<sequence>MCDSAPLPPSIEVCIVGAGPTGLACALGLAARKVSFVIVEAVAEGHTTSRAIAVYPGTLEAIGALHPGVVDDMIATGIRGDFTRAFDRHGQLVFNIMFAKLRTKYPFQIFMGQHTVEEAMRAGIRRSGHSIHFGKRMEAIKEVNEGQQFELLFESGEKLRARFVVAADGPKSFLRSFAGITLRDPYTNKEAVPGPQDSNYIVADVVYEKPTDNVPRDAVQLNIGEQGFVLMAPMKDPVDPERNLFRLYVGVTGTPPREPDLAYLQGILDAKGPGSRTTPRNVPKIAKLLHAARFRTRPALADSFLHRTKRGAYILLAGDAAHTHGPAGGQGMNLGMCDGTVLALAIDRHQTARRQGEEAKATQILESYSKTRREVAWTVIKLVQGVANLEAGGMTWAHWFRVVSMRIFSPVPFVNNFVAWNLSGLGHATKV</sequence>
<evidence type="ECO:0000313" key="7">
    <source>
        <dbReference type="EMBL" id="KAJ7614194.1"/>
    </source>
</evidence>
<dbReference type="InterPro" id="IPR036188">
    <property type="entry name" value="FAD/NAD-bd_sf"/>
</dbReference>